<name>T1BMJ6_9ZZZZ</name>
<evidence type="ECO:0000313" key="2">
    <source>
        <dbReference type="EMBL" id="EQD69778.1"/>
    </source>
</evidence>
<dbReference type="EMBL" id="AUZX01004822">
    <property type="protein sequence ID" value="EQD69778.1"/>
    <property type="molecule type" value="Genomic_DNA"/>
</dbReference>
<dbReference type="PANTHER" id="PTHR38431">
    <property type="entry name" value="BLL2305 PROTEIN"/>
    <property type="match status" value="1"/>
</dbReference>
<organism evidence="2">
    <name type="scientific">mine drainage metagenome</name>
    <dbReference type="NCBI Taxonomy" id="410659"/>
    <lineage>
        <taxon>unclassified sequences</taxon>
        <taxon>metagenomes</taxon>
        <taxon>ecological metagenomes</taxon>
    </lineage>
</organism>
<protein>
    <submittedName>
        <fullName evidence="2">Molybdenum-binding protein</fullName>
    </submittedName>
</protein>
<gene>
    <name evidence="2" type="ORF">B1A_06651</name>
</gene>
<sequence length="124" mass="12874">DVLIVNRERGAGARDLLDRWLTAAGVAPKDVEGYQRELSGHQEVAQAVALGAADVGIAHAGAAAAFGLSFWPLADEVCELVLGEEALTSPPALAMLDVLRSGAFRADLSAFGPYDTARTGDLVV</sequence>
<dbReference type="AlphaFoldDB" id="T1BMJ6"/>
<feature type="domain" description="PBP" evidence="1">
    <location>
        <begin position="2"/>
        <end position="100"/>
    </location>
</feature>
<dbReference type="InterPro" id="IPR024370">
    <property type="entry name" value="PBP_domain"/>
</dbReference>
<evidence type="ECO:0000259" key="1">
    <source>
        <dbReference type="Pfam" id="PF12727"/>
    </source>
</evidence>
<feature type="non-terminal residue" evidence="2">
    <location>
        <position position="1"/>
    </location>
</feature>
<reference evidence="2" key="1">
    <citation type="submission" date="2013-08" db="EMBL/GenBank/DDBJ databases">
        <authorList>
            <person name="Mendez C."/>
            <person name="Richter M."/>
            <person name="Ferrer M."/>
            <person name="Sanchez J."/>
        </authorList>
    </citation>
    <scope>NUCLEOTIDE SEQUENCE</scope>
</reference>
<dbReference type="PANTHER" id="PTHR38431:SF1">
    <property type="entry name" value="BLL2305 PROTEIN"/>
    <property type="match status" value="1"/>
</dbReference>
<proteinExistence type="predicted"/>
<comment type="caution">
    <text evidence="2">The sequence shown here is derived from an EMBL/GenBank/DDBJ whole genome shotgun (WGS) entry which is preliminary data.</text>
</comment>
<reference evidence="2" key="2">
    <citation type="journal article" date="2014" name="ISME J.">
        <title>Microbial stratification in low pH oxic and suboxic macroscopic growths along an acid mine drainage.</title>
        <authorList>
            <person name="Mendez-Garcia C."/>
            <person name="Mesa V."/>
            <person name="Sprenger R.R."/>
            <person name="Richter M."/>
            <person name="Diez M.S."/>
            <person name="Solano J."/>
            <person name="Bargiela R."/>
            <person name="Golyshina O.V."/>
            <person name="Manteca A."/>
            <person name="Ramos J.L."/>
            <person name="Gallego J.R."/>
            <person name="Llorente I."/>
            <person name="Martins Dos Santos V.A."/>
            <person name="Jensen O.N."/>
            <person name="Pelaez A.I."/>
            <person name="Sanchez J."/>
            <person name="Ferrer M."/>
        </authorList>
    </citation>
    <scope>NUCLEOTIDE SEQUENCE</scope>
</reference>
<accession>T1BMJ6</accession>
<dbReference type="Pfam" id="PF12727">
    <property type="entry name" value="PBP_like"/>
    <property type="match status" value="1"/>
</dbReference>